<organism evidence="1 2">
    <name type="scientific">Streptococcus mitis</name>
    <dbReference type="NCBI Taxonomy" id="28037"/>
    <lineage>
        <taxon>Bacteria</taxon>
        <taxon>Bacillati</taxon>
        <taxon>Bacillota</taxon>
        <taxon>Bacilli</taxon>
        <taxon>Lactobacillales</taxon>
        <taxon>Streptococcaceae</taxon>
        <taxon>Streptococcus</taxon>
        <taxon>Streptococcus mitis group</taxon>
    </lineage>
</organism>
<name>A0A428CY05_STRMT</name>
<dbReference type="Proteomes" id="UP000277742">
    <property type="component" value="Unassembled WGS sequence"/>
</dbReference>
<evidence type="ECO:0000313" key="2">
    <source>
        <dbReference type="Proteomes" id="UP000277742"/>
    </source>
</evidence>
<dbReference type="EMBL" id="RJNR01000001">
    <property type="protein sequence ID" value="RSI84638.1"/>
    <property type="molecule type" value="Genomic_DNA"/>
</dbReference>
<accession>A0A428CY05</accession>
<dbReference type="AlphaFoldDB" id="A0A428CY05"/>
<sequence>MYFEAIKNFKKVTHVLLAFFFSFFSSLSFSIANYSFESNSDILTLHKNSSLNKKTGDFSPVQIQLLKIKSTHHYDLQYNRLLLY</sequence>
<protein>
    <submittedName>
        <fullName evidence="1">Uncharacterized protein</fullName>
    </submittedName>
</protein>
<comment type="caution">
    <text evidence="1">The sequence shown here is derived from an EMBL/GenBank/DDBJ whole genome shotgun (WGS) entry which is preliminary data.</text>
</comment>
<reference evidence="1 2" key="1">
    <citation type="submission" date="2018-11" db="EMBL/GenBank/DDBJ databases">
        <title>Species Designations Belie Phenotypic and Genotypic Heterogeneity in Oral Streptococci.</title>
        <authorList>
            <person name="Velsko I."/>
        </authorList>
    </citation>
    <scope>NUCLEOTIDE SEQUENCE [LARGE SCALE GENOMIC DNA]</scope>
    <source>
        <strain evidence="1 2">BCA12</strain>
    </source>
</reference>
<evidence type="ECO:0000313" key="1">
    <source>
        <dbReference type="EMBL" id="RSI84638.1"/>
    </source>
</evidence>
<proteinExistence type="predicted"/>
<gene>
    <name evidence="1" type="ORF">D8855_00280</name>
</gene>